<gene>
    <name evidence="6" type="ORF">EYZ11_004220</name>
</gene>
<dbReference type="Gene3D" id="1.20.1250.20">
    <property type="entry name" value="MFS general substrate transporter like domains"/>
    <property type="match status" value="1"/>
</dbReference>
<keyword evidence="2 5" id="KW-0812">Transmembrane</keyword>
<evidence type="ECO:0000313" key="6">
    <source>
        <dbReference type="EMBL" id="THC96315.1"/>
    </source>
</evidence>
<protein>
    <submittedName>
        <fullName evidence="6">Uncharacterized protein</fullName>
    </submittedName>
</protein>
<reference evidence="6 7" key="1">
    <citation type="submission" date="2019-03" db="EMBL/GenBank/DDBJ databases">
        <title>The genome sequence of a newly discovered highly antifungal drug resistant Aspergillus species, Aspergillus tanneri NIH 1004.</title>
        <authorList>
            <person name="Mounaud S."/>
            <person name="Singh I."/>
            <person name="Joardar V."/>
            <person name="Pakala S."/>
            <person name="Pakala S."/>
            <person name="Venepally P."/>
            <person name="Hoover J."/>
            <person name="Nierman W."/>
            <person name="Chung J."/>
            <person name="Losada L."/>
        </authorList>
    </citation>
    <scope>NUCLEOTIDE SEQUENCE [LARGE SCALE GENOMIC DNA]</scope>
    <source>
        <strain evidence="6 7">NIH1004</strain>
    </source>
</reference>
<dbReference type="EMBL" id="SOSA01000119">
    <property type="protein sequence ID" value="THC96315.1"/>
    <property type="molecule type" value="Genomic_DNA"/>
</dbReference>
<evidence type="ECO:0000256" key="4">
    <source>
        <dbReference type="ARBA" id="ARBA00023136"/>
    </source>
</evidence>
<evidence type="ECO:0000256" key="5">
    <source>
        <dbReference type="SAM" id="Phobius"/>
    </source>
</evidence>
<keyword evidence="7" id="KW-1185">Reference proteome</keyword>
<dbReference type="Proteomes" id="UP000308092">
    <property type="component" value="Unassembled WGS sequence"/>
</dbReference>
<evidence type="ECO:0000313" key="7">
    <source>
        <dbReference type="Proteomes" id="UP000308092"/>
    </source>
</evidence>
<dbReference type="VEuPathDB" id="FungiDB:EYZ11_004220"/>
<dbReference type="AlphaFoldDB" id="A0A4S3JLJ7"/>
<dbReference type="InterPro" id="IPR005828">
    <property type="entry name" value="MFS_sugar_transport-like"/>
</dbReference>
<evidence type="ECO:0000256" key="3">
    <source>
        <dbReference type="ARBA" id="ARBA00022989"/>
    </source>
</evidence>
<evidence type="ECO:0000256" key="2">
    <source>
        <dbReference type="ARBA" id="ARBA00022692"/>
    </source>
</evidence>
<feature type="transmembrane region" description="Helical" evidence="5">
    <location>
        <begin position="29"/>
        <end position="48"/>
    </location>
</feature>
<dbReference type="STRING" id="1220188.A0A4S3JLJ7"/>
<dbReference type="GO" id="GO:0022857">
    <property type="term" value="F:transmembrane transporter activity"/>
    <property type="evidence" value="ECO:0007669"/>
    <property type="project" value="InterPro"/>
</dbReference>
<dbReference type="GO" id="GO:0016020">
    <property type="term" value="C:membrane"/>
    <property type="evidence" value="ECO:0007669"/>
    <property type="project" value="UniProtKB-SubCell"/>
</dbReference>
<proteinExistence type="predicted"/>
<sequence length="88" mass="9489">MAGMVVCLYVTAATTAVFMQSANTVASTAAIAFIYIFGLVFAFAFTSMQPIYPGEFLSNDMQAKGIGTFKLTDEPLYFAIHTLMVLNA</sequence>
<comment type="caution">
    <text evidence="6">The sequence shown here is derived from an EMBL/GenBank/DDBJ whole genome shotgun (WGS) entry which is preliminary data.</text>
</comment>
<evidence type="ECO:0000256" key="1">
    <source>
        <dbReference type="ARBA" id="ARBA00004370"/>
    </source>
</evidence>
<dbReference type="InterPro" id="IPR036259">
    <property type="entry name" value="MFS_trans_sf"/>
</dbReference>
<comment type="subcellular location">
    <subcellularLocation>
        <location evidence="1">Membrane</location>
    </subcellularLocation>
</comment>
<keyword evidence="3 5" id="KW-1133">Transmembrane helix</keyword>
<dbReference type="Pfam" id="PF00083">
    <property type="entry name" value="Sugar_tr"/>
    <property type="match status" value="1"/>
</dbReference>
<organism evidence="6 7">
    <name type="scientific">Aspergillus tanneri</name>
    <dbReference type="NCBI Taxonomy" id="1220188"/>
    <lineage>
        <taxon>Eukaryota</taxon>
        <taxon>Fungi</taxon>
        <taxon>Dikarya</taxon>
        <taxon>Ascomycota</taxon>
        <taxon>Pezizomycotina</taxon>
        <taxon>Eurotiomycetes</taxon>
        <taxon>Eurotiomycetidae</taxon>
        <taxon>Eurotiales</taxon>
        <taxon>Aspergillaceae</taxon>
        <taxon>Aspergillus</taxon>
        <taxon>Aspergillus subgen. Circumdati</taxon>
    </lineage>
</organism>
<keyword evidence="4 5" id="KW-0472">Membrane</keyword>
<accession>A0A4S3JLJ7</accession>
<name>A0A4S3JLJ7_9EURO</name>